<dbReference type="HOGENOM" id="CLU_020726_1_1_5"/>
<dbReference type="InterPro" id="IPR017853">
    <property type="entry name" value="GH"/>
</dbReference>
<dbReference type="InterPro" id="IPR006047">
    <property type="entry name" value="GH13_cat_dom"/>
</dbReference>
<keyword evidence="4" id="KW-0378">Hydrolase</keyword>
<dbReference type="Gene3D" id="3.20.20.80">
    <property type="entry name" value="Glycosidases"/>
    <property type="match status" value="1"/>
</dbReference>
<organism evidence="4 5">
    <name type="scientific">Rubellimicrobium mesophilum DSM 19309</name>
    <dbReference type="NCBI Taxonomy" id="442562"/>
    <lineage>
        <taxon>Bacteria</taxon>
        <taxon>Pseudomonadati</taxon>
        <taxon>Pseudomonadota</taxon>
        <taxon>Alphaproteobacteria</taxon>
        <taxon>Rhodobacterales</taxon>
        <taxon>Roseobacteraceae</taxon>
        <taxon>Rubellimicrobium</taxon>
    </lineage>
</organism>
<dbReference type="SUPFAM" id="SSF51445">
    <property type="entry name" value="(Trans)glycosidases"/>
    <property type="match status" value="1"/>
</dbReference>
<proteinExistence type="predicted"/>
<feature type="region of interest" description="Disordered" evidence="2">
    <location>
        <begin position="1"/>
        <end position="22"/>
    </location>
</feature>
<feature type="domain" description="Glycosyl hydrolase family 13 catalytic" evidence="3">
    <location>
        <begin position="124"/>
        <end position="501"/>
    </location>
</feature>
<dbReference type="SMART" id="SM00642">
    <property type="entry name" value="Aamy"/>
    <property type="match status" value="1"/>
</dbReference>
<dbReference type="EC" id="3.2.1.141" evidence="4"/>
<comment type="caution">
    <text evidence="4">The sequence shown here is derived from an EMBL/GenBank/DDBJ whole genome shotgun (WGS) entry which is preliminary data.</text>
</comment>
<dbReference type="RefSeq" id="WP_211262893.1">
    <property type="nucleotide sequence ID" value="NZ_KK088584.1"/>
</dbReference>
<protein>
    <submittedName>
        <fullName evidence="4">Malto-oligosyltrehalose trehalohydrolase</fullName>
        <ecNumber evidence="4">3.2.1.141</ecNumber>
    </submittedName>
</protein>
<dbReference type="EMBL" id="AOSK01000023">
    <property type="protein sequence ID" value="EYD77718.1"/>
    <property type="molecule type" value="Genomic_DNA"/>
</dbReference>
<dbReference type="PANTHER" id="PTHR43651">
    <property type="entry name" value="1,4-ALPHA-GLUCAN-BRANCHING ENZYME"/>
    <property type="match status" value="1"/>
</dbReference>
<accession>A0A017HU87</accession>
<dbReference type="InterPro" id="IPR013783">
    <property type="entry name" value="Ig-like_fold"/>
</dbReference>
<dbReference type="AlphaFoldDB" id="A0A017HU87"/>
<feature type="region of interest" description="Disordered" evidence="2">
    <location>
        <begin position="471"/>
        <end position="513"/>
    </location>
</feature>
<evidence type="ECO:0000313" key="4">
    <source>
        <dbReference type="EMBL" id="EYD77718.1"/>
    </source>
</evidence>
<name>A0A017HU87_9RHOB</name>
<feature type="compositionally biased region" description="Basic and acidic residues" evidence="2">
    <location>
        <begin position="1"/>
        <end position="12"/>
    </location>
</feature>
<dbReference type="SUPFAM" id="SSF81296">
    <property type="entry name" value="E set domains"/>
    <property type="match status" value="1"/>
</dbReference>
<dbReference type="GO" id="GO:0005975">
    <property type="term" value="P:carbohydrate metabolic process"/>
    <property type="evidence" value="ECO:0007669"/>
    <property type="project" value="InterPro"/>
</dbReference>
<dbReference type="Gene3D" id="2.60.40.10">
    <property type="entry name" value="Immunoglobulins"/>
    <property type="match status" value="1"/>
</dbReference>
<feature type="compositionally biased region" description="Basic residues" evidence="2">
    <location>
        <begin position="489"/>
        <end position="508"/>
    </location>
</feature>
<evidence type="ECO:0000256" key="1">
    <source>
        <dbReference type="ARBA" id="ARBA00023277"/>
    </source>
</evidence>
<keyword evidence="4" id="KW-0326">Glycosidase</keyword>
<gene>
    <name evidence="4" type="ORF">Rumeso_00676</name>
</gene>
<dbReference type="STRING" id="442562.Rumeso_00676"/>
<dbReference type="Proteomes" id="UP000019666">
    <property type="component" value="Unassembled WGS sequence"/>
</dbReference>
<evidence type="ECO:0000256" key="2">
    <source>
        <dbReference type="SAM" id="MobiDB-lite"/>
    </source>
</evidence>
<dbReference type="PATRIC" id="fig|442562.3.peg.672"/>
<keyword evidence="1" id="KW-0119">Carbohydrate metabolism</keyword>
<sequence>MDGSGMEREGLRRRPVGVEPTTAGGHVRVWAPGHAGVALVTPKGAEVHLAPAEEGYFAGWVDGLTDGALYGFRLDGEDVVRPDPASRCQPDGPDGWSRVVDPGLFPWTDDAWTGVTLPGQVLYELHIGTFTQAGTWEAAEAELPRLRDLGVTVIEMMPIAEFSGRFGWGYDAAALFAPSHRYGSPDDLRRFVDRAHTLGLGVILDVVYNHLGPEGCHITNYAPNFLSEVHGTDWGQGLNFDGPGSKGVRDFVLANVAHWIEEYHFDGLRLDSTQDIHDASQEHILSAIARTARKAAGHRSVILIAENEPQEARLLHRPEQGGFGLDAVWADDFHHSAIVALTGHRRAYFRDYTGGPQELLSAIRRGWLFQGQRYDWHDKQRGTSALDLRPERFVTFLENHDQIANTGLGQRLHQRTSPGQLRALTALLLLGPATPCSSKARSTQAQPRSGFLQMSVRTSERQPVRAVASRWASSPTWRPGRWPSVCQTQRRRRRSKPASSRPRAHQRRSMPLPSTVTFCGCAARTR</sequence>
<evidence type="ECO:0000313" key="5">
    <source>
        <dbReference type="Proteomes" id="UP000019666"/>
    </source>
</evidence>
<dbReference type="CDD" id="cd11325">
    <property type="entry name" value="AmyAc_GTHase"/>
    <property type="match status" value="1"/>
</dbReference>
<reference evidence="4 5" key="1">
    <citation type="submission" date="2013-02" db="EMBL/GenBank/DDBJ databases">
        <authorList>
            <person name="Fiebig A."/>
            <person name="Goeker M."/>
            <person name="Klenk H.-P.P."/>
        </authorList>
    </citation>
    <scope>NUCLEOTIDE SEQUENCE [LARGE SCALE GENOMIC DNA]</scope>
    <source>
        <strain evidence="4 5">DSM 19309</strain>
    </source>
</reference>
<dbReference type="CDD" id="cd02853">
    <property type="entry name" value="E_set_MTHase_like_N"/>
    <property type="match status" value="1"/>
</dbReference>
<keyword evidence="5" id="KW-1185">Reference proteome</keyword>
<dbReference type="PANTHER" id="PTHR43651:SF11">
    <property type="entry name" value="MALTO-OLIGOSYLTREHALOSE TREHALOHYDROLASE"/>
    <property type="match status" value="1"/>
</dbReference>
<evidence type="ECO:0000259" key="3">
    <source>
        <dbReference type="SMART" id="SM00642"/>
    </source>
</evidence>
<dbReference type="GO" id="GO:0033942">
    <property type="term" value="F:4-alpha-D-(1-&gt;4)-alpha-D-glucanotrehalose trehalohydrolase activity"/>
    <property type="evidence" value="ECO:0007669"/>
    <property type="project" value="UniProtKB-EC"/>
</dbReference>
<dbReference type="Pfam" id="PF00128">
    <property type="entry name" value="Alpha-amylase"/>
    <property type="match status" value="1"/>
</dbReference>
<dbReference type="InterPro" id="IPR014756">
    <property type="entry name" value="Ig_E-set"/>
</dbReference>